<reference evidence="5" key="1">
    <citation type="journal article" date="2023" name="Mol. Phylogenet. Evol.">
        <title>Genome-scale phylogeny and comparative genomics of the fungal order Sordariales.</title>
        <authorList>
            <person name="Hensen N."/>
            <person name="Bonometti L."/>
            <person name="Westerberg I."/>
            <person name="Brannstrom I.O."/>
            <person name="Guillou S."/>
            <person name="Cros-Aarteil S."/>
            <person name="Calhoun S."/>
            <person name="Haridas S."/>
            <person name="Kuo A."/>
            <person name="Mondo S."/>
            <person name="Pangilinan J."/>
            <person name="Riley R."/>
            <person name="LaButti K."/>
            <person name="Andreopoulos B."/>
            <person name="Lipzen A."/>
            <person name="Chen C."/>
            <person name="Yan M."/>
            <person name="Daum C."/>
            <person name="Ng V."/>
            <person name="Clum A."/>
            <person name="Steindorff A."/>
            <person name="Ohm R.A."/>
            <person name="Martin F."/>
            <person name="Silar P."/>
            <person name="Natvig D.O."/>
            <person name="Lalanne C."/>
            <person name="Gautier V."/>
            <person name="Ament-Velasquez S.L."/>
            <person name="Kruys A."/>
            <person name="Hutchinson M.I."/>
            <person name="Powell A.J."/>
            <person name="Barry K."/>
            <person name="Miller A.N."/>
            <person name="Grigoriev I.V."/>
            <person name="Debuchy R."/>
            <person name="Gladieux P."/>
            <person name="Hiltunen Thoren M."/>
            <person name="Johannesson H."/>
        </authorList>
    </citation>
    <scope>NUCLEOTIDE SEQUENCE</scope>
    <source>
        <strain evidence="5">CBS 232.78</strain>
    </source>
</reference>
<dbReference type="GO" id="GO:0008270">
    <property type="term" value="F:zinc ion binding"/>
    <property type="evidence" value="ECO:0007669"/>
    <property type="project" value="UniProtKB-KW"/>
</dbReference>
<evidence type="ECO:0000256" key="3">
    <source>
        <dbReference type="ARBA" id="ARBA00022833"/>
    </source>
</evidence>
<reference evidence="5" key="2">
    <citation type="submission" date="2023-06" db="EMBL/GenBank/DDBJ databases">
        <authorList>
            <consortium name="Lawrence Berkeley National Laboratory"/>
            <person name="Haridas S."/>
            <person name="Hensen N."/>
            <person name="Bonometti L."/>
            <person name="Westerberg I."/>
            <person name="Brannstrom I.O."/>
            <person name="Guillou S."/>
            <person name="Cros-Aarteil S."/>
            <person name="Calhoun S."/>
            <person name="Kuo A."/>
            <person name="Mondo S."/>
            <person name="Pangilinan J."/>
            <person name="Riley R."/>
            <person name="LaButti K."/>
            <person name="Andreopoulos B."/>
            <person name="Lipzen A."/>
            <person name="Chen C."/>
            <person name="Yanf M."/>
            <person name="Daum C."/>
            <person name="Ng V."/>
            <person name="Clum A."/>
            <person name="Steindorff A."/>
            <person name="Ohm R."/>
            <person name="Martin F."/>
            <person name="Silar P."/>
            <person name="Natvig D."/>
            <person name="Lalanne C."/>
            <person name="Gautier V."/>
            <person name="Ament-velasquez S.L."/>
            <person name="Kruys A."/>
            <person name="Hutchinson M.I."/>
            <person name="Powell A.J."/>
            <person name="Barry K."/>
            <person name="Miller A.N."/>
            <person name="Grigoriev I.V."/>
            <person name="Debuchy R."/>
            <person name="Gladieux P."/>
            <person name="Thoren M.H."/>
            <person name="Johannesson H."/>
        </authorList>
    </citation>
    <scope>NUCLEOTIDE SEQUENCE</scope>
    <source>
        <strain evidence="5">CBS 232.78</strain>
    </source>
</reference>
<dbReference type="Proteomes" id="UP001285441">
    <property type="component" value="Unassembled WGS sequence"/>
</dbReference>
<sequence>MARGKKKASESAPHAIMIPSLHGDVSNDVNDILNPCPWFNESGGDADADETYSTNVMGSFRCATTKCEQTGWGSRKVSIVIRRYPGGGYNAVIFSQRCKACRKLGFLTVDKTSYVERVAYRLKKWAGIPMPKPEHSEHRGPEHESDLCEGCQRGYCKRSAISGWV</sequence>
<keyword evidence="2" id="KW-0863">Zinc-finger</keyword>
<comment type="caution">
    <text evidence="5">The sequence shown here is derived from an EMBL/GenBank/DDBJ whole genome shotgun (WGS) entry which is preliminary data.</text>
</comment>
<keyword evidence="3" id="KW-0862">Zinc</keyword>
<gene>
    <name evidence="5" type="ORF">B0H63DRAFT_473059</name>
</gene>
<evidence type="ECO:0000313" key="5">
    <source>
        <dbReference type="EMBL" id="KAK3385515.1"/>
    </source>
</evidence>
<name>A0AAE0NQ92_9PEZI</name>
<dbReference type="Pfam" id="PF13695">
    <property type="entry name" value="Zn_ribbon_3CxxC"/>
    <property type="match status" value="1"/>
</dbReference>
<accession>A0AAE0NQ92</accession>
<keyword evidence="1" id="KW-0479">Metal-binding</keyword>
<dbReference type="EMBL" id="JAULSW010000004">
    <property type="protein sequence ID" value="KAK3385515.1"/>
    <property type="molecule type" value="Genomic_DNA"/>
</dbReference>
<dbReference type="InterPro" id="IPR027377">
    <property type="entry name" value="ZAR1/RTP1-5-like_Znf-3CxxC"/>
</dbReference>
<dbReference type="AlphaFoldDB" id="A0AAE0NQ92"/>
<proteinExistence type="predicted"/>
<protein>
    <submittedName>
        <fullName evidence="5">Zinc-binding domain-containing protein</fullName>
    </submittedName>
</protein>
<dbReference type="SMART" id="SM01328">
    <property type="entry name" value="zf-3CxxC"/>
    <property type="match status" value="1"/>
</dbReference>
<evidence type="ECO:0000256" key="1">
    <source>
        <dbReference type="ARBA" id="ARBA00022723"/>
    </source>
</evidence>
<feature type="domain" description="3CxxC-type" evidence="4">
    <location>
        <begin position="55"/>
        <end position="154"/>
    </location>
</feature>
<evidence type="ECO:0000259" key="4">
    <source>
        <dbReference type="SMART" id="SM01328"/>
    </source>
</evidence>
<evidence type="ECO:0000256" key="2">
    <source>
        <dbReference type="ARBA" id="ARBA00022771"/>
    </source>
</evidence>
<organism evidence="5 6">
    <name type="scientific">Podospora didyma</name>
    <dbReference type="NCBI Taxonomy" id="330526"/>
    <lineage>
        <taxon>Eukaryota</taxon>
        <taxon>Fungi</taxon>
        <taxon>Dikarya</taxon>
        <taxon>Ascomycota</taxon>
        <taxon>Pezizomycotina</taxon>
        <taxon>Sordariomycetes</taxon>
        <taxon>Sordariomycetidae</taxon>
        <taxon>Sordariales</taxon>
        <taxon>Podosporaceae</taxon>
        <taxon>Podospora</taxon>
    </lineage>
</organism>
<keyword evidence="6" id="KW-1185">Reference proteome</keyword>
<evidence type="ECO:0000313" key="6">
    <source>
        <dbReference type="Proteomes" id="UP001285441"/>
    </source>
</evidence>